<keyword evidence="12" id="KW-1185">Reference proteome</keyword>
<dbReference type="PANTHER" id="PTHR48020:SF12">
    <property type="entry name" value="PROTON MYO-INOSITOL COTRANSPORTER"/>
    <property type="match status" value="1"/>
</dbReference>
<comment type="subcellular location">
    <subcellularLocation>
        <location evidence="1">Cell membrane</location>
        <topology evidence="1">Multi-pass membrane protein</topology>
    </subcellularLocation>
</comment>
<evidence type="ECO:0000313" key="12">
    <source>
        <dbReference type="Proteomes" id="UP001501536"/>
    </source>
</evidence>
<protein>
    <submittedName>
        <fullName evidence="11">Sugar porter family MFS transporter</fullName>
    </submittedName>
</protein>
<dbReference type="InterPro" id="IPR020846">
    <property type="entry name" value="MFS_dom"/>
</dbReference>
<comment type="caution">
    <text evidence="11">The sequence shown here is derived from an EMBL/GenBank/DDBJ whole genome shotgun (WGS) entry which is preliminary data.</text>
</comment>
<name>A0ABP7E0T3_9MICC</name>
<comment type="similarity">
    <text evidence="2 8">Belongs to the major facilitator superfamily. Sugar transporter (TC 2.A.1.1) family.</text>
</comment>
<keyword evidence="4" id="KW-1003">Cell membrane</keyword>
<dbReference type="Proteomes" id="UP001501536">
    <property type="component" value="Unassembled WGS sequence"/>
</dbReference>
<evidence type="ECO:0000256" key="6">
    <source>
        <dbReference type="ARBA" id="ARBA00022989"/>
    </source>
</evidence>
<dbReference type="InterPro" id="IPR005828">
    <property type="entry name" value="MFS_sugar_transport-like"/>
</dbReference>
<feature type="transmembrane region" description="Helical" evidence="9">
    <location>
        <begin position="268"/>
        <end position="294"/>
    </location>
</feature>
<dbReference type="InterPro" id="IPR047984">
    <property type="entry name" value="XylE-like"/>
</dbReference>
<evidence type="ECO:0000256" key="4">
    <source>
        <dbReference type="ARBA" id="ARBA00022475"/>
    </source>
</evidence>
<feature type="transmembrane region" description="Helical" evidence="9">
    <location>
        <begin position="418"/>
        <end position="438"/>
    </location>
</feature>
<sequence length="481" mass="50758">MSAMSDVSVTERNKTPRRVIGVAIAAAVGGFLFGFDSSVINGAVDAMSGDFGLGPHLTGFAVSCALLGAMTGAWSAGPIADRKGRVWAMVLASILFTASALGSGFAFGVVDLILWRFLGGIGVGMASVLAPAYIAEISPAHSRGRLGALQQLAIVTGIFAALLSNALIAGALGGSDAMGWMGLDAWRWMFLAETVPAVLYGLFALRLPESPRYLVAISDYARAGKTLVEVMGLQTKEEVEAKIADIKATINIETKQGLRNLVGGNGRLLPIVWVGILLSVFQQFVGINVIFYYSNTLWKSVGFAESASFTISVVTSIVNIAVTIVAILLVDKIGRKLLLLIGSAGMAVGLLTMAISFSQAIVTPATEPGGEAVVDLPQPWGIIALIAANVFVVAFGMSWGPVVWILLGEMFPNRLRAVALSVAASAQWLANFVITYTFPPLANVGLTLAYGLYATFAVLSFIFVWKFVEETKGKELEEMHA</sequence>
<reference evidence="12" key="1">
    <citation type="journal article" date="2019" name="Int. J. Syst. Evol. Microbiol.">
        <title>The Global Catalogue of Microorganisms (GCM) 10K type strain sequencing project: providing services to taxonomists for standard genome sequencing and annotation.</title>
        <authorList>
            <consortium name="The Broad Institute Genomics Platform"/>
            <consortium name="The Broad Institute Genome Sequencing Center for Infectious Disease"/>
            <person name="Wu L."/>
            <person name="Ma J."/>
        </authorList>
    </citation>
    <scope>NUCLEOTIDE SEQUENCE [LARGE SCALE GENOMIC DNA]</scope>
    <source>
        <strain evidence="12">JCM 16961</strain>
    </source>
</reference>
<dbReference type="Pfam" id="PF00083">
    <property type="entry name" value="Sugar_tr"/>
    <property type="match status" value="1"/>
</dbReference>
<keyword evidence="3 8" id="KW-0813">Transport</keyword>
<dbReference type="CDD" id="cd17359">
    <property type="entry name" value="MFS_XylE_like"/>
    <property type="match status" value="1"/>
</dbReference>
<feature type="transmembrane region" description="Helical" evidence="9">
    <location>
        <begin position="113"/>
        <end position="134"/>
    </location>
</feature>
<keyword evidence="6 9" id="KW-1133">Transmembrane helix</keyword>
<evidence type="ECO:0000256" key="3">
    <source>
        <dbReference type="ARBA" id="ARBA00022448"/>
    </source>
</evidence>
<evidence type="ECO:0000313" key="11">
    <source>
        <dbReference type="EMBL" id="GAA3712773.1"/>
    </source>
</evidence>
<feature type="transmembrane region" description="Helical" evidence="9">
    <location>
        <begin position="337"/>
        <end position="362"/>
    </location>
</feature>
<dbReference type="PRINTS" id="PR00171">
    <property type="entry name" value="SUGRTRNSPORT"/>
</dbReference>
<dbReference type="SUPFAM" id="SSF103473">
    <property type="entry name" value="MFS general substrate transporter"/>
    <property type="match status" value="1"/>
</dbReference>
<evidence type="ECO:0000256" key="8">
    <source>
        <dbReference type="RuleBase" id="RU003346"/>
    </source>
</evidence>
<evidence type="ECO:0000259" key="10">
    <source>
        <dbReference type="PROSITE" id="PS50850"/>
    </source>
</evidence>
<evidence type="ECO:0000256" key="7">
    <source>
        <dbReference type="ARBA" id="ARBA00023136"/>
    </source>
</evidence>
<organism evidence="11 12">
    <name type="scientific">Zhihengliuella alba</name>
    <dbReference type="NCBI Taxonomy" id="547018"/>
    <lineage>
        <taxon>Bacteria</taxon>
        <taxon>Bacillati</taxon>
        <taxon>Actinomycetota</taxon>
        <taxon>Actinomycetes</taxon>
        <taxon>Micrococcales</taxon>
        <taxon>Micrococcaceae</taxon>
        <taxon>Zhihengliuella</taxon>
    </lineage>
</organism>
<feature type="transmembrane region" description="Helical" evidence="9">
    <location>
        <begin position="450"/>
        <end position="468"/>
    </location>
</feature>
<keyword evidence="7 9" id="KW-0472">Membrane</keyword>
<dbReference type="PANTHER" id="PTHR48020">
    <property type="entry name" value="PROTON MYO-INOSITOL COTRANSPORTER"/>
    <property type="match status" value="1"/>
</dbReference>
<feature type="transmembrane region" description="Helical" evidence="9">
    <location>
        <begin position="306"/>
        <end position="330"/>
    </location>
</feature>
<gene>
    <name evidence="11" type="ORF">GCM10022377_28150</name>
</gene>
<dbReference type="InterPro" id="IPR005829">
    <property type="entry name" value="Sugar_transporter_CS"/>
</dbReference>
<feature type="transmembrane region" description="Helical" evidence="9">
    <location>
        <begin position="20"/>
        <end position="44"/>
    </location>
</feature>
<keyword evidence="5 9" id="KW-0812">Transmembrane</keyword>
<feature type="transmembrane region" description="Helical" evidence="9">
    <location>
        <begin position="56"/>
        <end position="74"/>
    </location>
</feature>
<evidence type="ECO:0000256" key="5">
    <source>
        <dbReference type="ARBA" id="ARBA00022692"/>
    </source>
</evidence>
<accession>A0ABP7E0T3</accession>
<evidence type="ECO:0000256" key="9">
    <source>
        <dbReference type="SAM" id="Phobius"/>
    </source>
</evidence>
<dbReference type="NCBIfam" id="TIGR00879">
    <property type="entry name" value="SP"/>
    <property type="match status" value="1"/>
</dbReference>
<dbReference type="InterPro" id="IPR050814">
    <property type="entry name" value="Myo-inositol_Transporter"/>
</dbReference>
<proteinExistence type="inferred from homology"/>
<dbReference type="PROSITE" id="PS00216">
    <property type="entry name" value="SUGAR_TRANSPORT_1"/>
    <property type="match status" value="1"/>
</dbReference>
<dbReference type="Gene3D" id="1.20.1250.20">
    <property type="entry name" value="MFS general substrate transporter like domains"/>
    <property type="match status" value="2"/>
</dbReference>
<dbReference type="PROSITE" id="PS50850">
    <property type="entry name" value="MFS"/>
    <property type="match status" value="1"/>
</dbReference>
<feature type="transmembrane region" description="Helical" evidence="9">
    <location>
        <begin position="146"/>
        <end position="173"/>
    </location>
</feature>
<dbReference type="PROSITE" id="PS00217">
    <property type="entry name" value="SUGAR_TRANSPORT_2"/>
    <property type="match status" value="1"/>
</dbReference>
<feature type="domain" description="Major facilitator superfamily (MFS) profile" evidence="10">
    <location>
        <begin position="22"/>
        <end position="472"/>
    </location>
</feature>
<feature type="transmembrane region" description="Helical" evidence="9">
    <location>
        <begin position="86"/>
        <end position="107"/>
    </location>
</feature>
<evidence type="ECO:0000256" key="2">
    <source>
        <dbReference type="ARBA" id="ARBA00010992"/>
    </source>
</evidence>
<evidence type="ECO:0000256" key="1">
    <source>
        <dbReference type="ARBA" id="ARBA00004651"/>
    </source>
</evidence>
<dbReference type="EMBL" id="BAABCJ010000007">
    <property type="protein sequence ID" value="GAA3712773.1"/>
    <property type="molecule type" value="Genomic_DNA"/>
</dbReference>
<feature type="transmembrane region" description="Helical" evidence="9">
    <location>
        <begin position="382"/>
        <end position="406"/>
    </location>
</feature>
<dbReference type="InterPro" id="IPR036259">
    <property type="entry name" value="MFS_trans_sf"/>
</dbReference>
<dbReference type="InterPro" id="IPR003663">
    <property type="entry name" value="Sugar/inositol_transpt"/>
</dbReference>
<feature type="transmembrane region" description="Helical" evidence="9">
    <location>
        <begin position="185"/>
        <end position="205"/>
    </location>
</feature>